<keyword evidence="2" id="KW-0472">Membrane</keyword>
<feature type="region of interest" description="Disordered" evidence="1">
    <location>
        <begin position="1737"/>
        <end position="1804"/>
    </location>
</feature>
<keyword evidence="2" id="KW-1133">Transmembrane helix</keyword>
<feature type="compositionally biased region" description="Polar residues" evidence="1">
    <location>
        <begin position="1780"/>
        <end position="1804"/>
    </location>
</feature>
<evidence type="ECO:0000256" key="1">
    <source>
        <dbReference type="SAM" id="MobiDB-lite"/>
    </source>
</evidence>
<dbReference type="SUPFAM" id="SSF63825">
    <property type="entry name" value="YWTD domain"/>
    <property type="match status" value="1"/>
</dbReference>
<sequence length="1804" mass="198139">MSANFVSRRTLAALMLSLFMGMSMSPFSELWIENAEAAEVARHTYEFSDGTTEYIALYQGGNADSGAKISLPKGAEVTDVQMTLSGASATGWSSIPTTTRDHWVAGEASNTDNKSSDLTLAMANVSQSFNAHSMDEDVNPSSTAWLDNGTYAVRQPYTSNSTDALFSQQLKLTPNSLNAQGQGAVLRHHDWLYLSTWSSTSFHNIVHRLHPNNGTRESIITLDQNGCTLPSKHSSSYYGQYGFRDWVVTDDERLFAVLSGYKYFYSSTANTLYHRVLEFDISNENEWVCINSFQPQGNGDYTGITYDPVDDTIWILHNQNRRIQSYQLDDSGNLERGDEHFTFQTSSSSIWQCGVSNQQARGLEMNETHFFMRCQDGQYYNDRDQLEAWGRSGTASALIPENSIRSISSLGYGLFYDGQRFLTVDSGYSTWSSTPSYHEFGTSWTYKTTPAPGTTTWFGPVITTVEDVLSVNMETLWSAASIGDRVDYWISADNGTHWIQVESNTTVHFQHPGTELVWKATLIGSTAVSWWVDLEYSTEYETSGTWISPAKPTGTKVGKVRPQWTASQDPSTTLTVQVSNDDGTTWQPADNMVETSFSTDGAGNALRYAVTMTTTDPYTTPVLDSLELFYEEGYPDKPKIDVGYDGVFDWQSILFLNESSINVNDDSVVGQDVEFQPTLVDAFNDFIPDNGEGFVEVPLAIKAQTSGRVKITNIDVSYKMNTHAINAVFEGGMAAPDGIARNLIIKVAHGDEVNYVTEVIAALNNSHGQNPSFKWQQGDTCSSLNDADGIVHFDVSNCTSSIDNNDVRTIRIPVTVDWSWDDEQSTEAILTVKDSFGTAVSNWDTEKMELRVENDIQLDGMQVFDEDGRQLFAQDWVRGGQNISFLGKIHFESSQLSPLAGEFELRVLGQNVTYDGDPIGQPVILAQESNPSFGSYNLSFESPIESTPGGMIFYVEAINLPNGSEYSNPGYNTIRLVLDGNSPLVLSALPFDGQERHIGPPAPGGQSITVNIQDSVDPPTQISLHYWIGCKSTIALGCHDFNFDGLPQEDEYSEKTLSSPETIAGGLNIFNGLIDDSMLVHGQFVSLFVTGKDGQNNQVAMGGGPVCPPTPQVCGYAPGQVMPSWDADLSTYQIRQEFEPEVDLTNSSIVGHDDEEPLHPGVMYTAQVVLSDRNGWDDIQFVQFALGQDVNDDETSIFIQLQEDENGMPKAHLESGGEYIAVSNLYSEISTFEGNASQLLIRARFQLTWSFPESFDTNGETLFVPVLRVTDKPCNTGEETPCFTKVSGLGNNAWSLDNDFRFDTESGHIKAVELRDGTNHYNDEVEETLIGSGQALRVTGRVLFSEDETPAPPGAFDVVFGDFDHVWKTSPRTNGEFSLDILVPPVNSGHLDLRLQLADLPGLAMDETDPLPRVRLAVDSSNPTIQTVMLNEVPAGSPISIGEANSLLVMLETIDDNGFDLDRPAVLHYRIRAGEAEISRGASVLPETLPFGDQFFWTGNIDLTDMGATTLLPSYVVDVWVSGSDASGNPFETLKNNVAEPFASWPLALLGPSVSFDNDDTSIKWSNPSPVQGSSSELEISVANEGGKGELSFILQRLVEGGNWNAESNTTIPVAAGLSASVSLPVIAEVGPGESQEYRLLVTVDGVEMDRMTVDPLIVKKETVRDGDALAEQAGDSQFAIFMYIVAIASLSAFLWMLVMYRKMKYGDEELEADQTDVVVEEMQMKIVPQIAIPPVPQPIPQPLQQTTAPVPASQSGGDDRGWHQFHQRDSLQDGRKNSGIISDGNTSIHSNSKGSSCLNPMRW</sequence>
<dbReference type="EMBL" id="AF268611">
    <property type="protein sequence ID" value="AAF97208.1"/>
    <property type="molecule type" value="Genomic_DNA"/>
</dbReference>
<protein>
    <submittedName>
        <fullName evidence="3">Giant membrane protein</fullName>
    </submittedName>
</protein>
<keyword evidence="2" id="KW-0812">Transmembrane</keyword>
<evidence type="ECO:0000313" key="3">
    <source>
        <dbReference type="EMBL" id="AAF97208.1"/>
    </source>
</evidence>
<reference evidence="3" key="1">
    <citation type="journal article" date="2000" name="Environ. Microbiol.">
        <title>Construction and analysis of bacterial artificial chromosome libraries from a marine microbial assemblage.</title>
        <authorList>
            <person name="Beja O."/>
            <person name="Suzuki M.T."/>
            <person name="Koonin E.V."/>
            <person name="Aravind L."/>
            <person name="Hadd A."/>
            <person name="Nguyen L.P."/>
            <person name="Villacorta R."/>
            <person name="Amjadi M."/>
            <person name="Garrigues C."/>
            <person name="Jovanovich S.B."/>
            <person name="Feldman R.A."/>
            <person name="Delong E.F."/>
        </authorList>
    </citation>
    <scope>NUCLEOTIDE SEQUENCE</scope>
</reference>
<accession>Q9P9A9</accession>
<evidence type="ECO:0000256" key="2">
    <source>
        <dbReference type="SAM" id="Phobius"/>
    </source>
</evidence>
<feature type="compositionally biased region" description="Basic and acidic residues" evidence="1">
    <location>
        <begin position="1758"/>
        <end position="1777"/>
    </location>
</feature>
<name>Q9P9A9_9ARCH</name>
<feature type="transmembrane region" description="Helical" evidence="2">
    <location>
        <begin position="1679"/>
        <end position="1699"/>
    </location>
</feature>
<organism evidence="3">
    <name type="scientific">uncultured marine group II euryarchaeote 37F11</name>
    <dbReference type="NCBI Taxonomy" id="133822"/>
    <lineage>
        <taxon>Archaea</taxon>
        <taxon>Methanobacteriati</taxon>
        <taxon>Thermoplasmatota</taxon>
        <taxon>Candidatus Poseidoniia</taxon>
        <taxon>Candidatus Poseidoniales</taxon>
        <taxon>environmental samples</taxon>
    </lineage>
</organism>
<proteinExistence type="predicted"/>